<dbReference type="Proteomes" id="UP001163046">
    <property type="component" value="Unassembled WGS sequence"/>
</dbReference>
<evidence type="ECO:0000313" key="3">
    <source>
        <dbReference type="EMBL" id="KAJ7392913.1"/>
    </source>
</evidence>
<evidence type="ECO:0000256" key="2">
    <source>
        <dbReference type="SAM" id="SignalP"/>
    </source>
</evidence>
<feature type="compositionally biased region" description="Basic residues" evidence="1">
    <location>
        <begin position="58"/>
        <end position="72"/>
    </location>
</feature>
<sequence length="153" mass="16673">MGRVHYFVLLLVVLYFPLRVNPGPIKDGDVTSGITTETDDPFKAVDMISLYRSSNIPAKRKTQRAKAKKKLTNVRERTDEESTCSSSDSESSDSADDNSEGPEHSDGVSDSHSDREDSPDIADDSELLDSDPGARCCCSDYNSSNGNNSDDSD</sequence>
<organism evidence="3 4">
    <name type="scientific">Desmophyllum pertusum</name>
    <dbReference type="NCBI Taxonomy" id="174260"/>
    <lineage>
        <taxon>Eukaryota</taxon>
        <taxon>Metazoa</taxon>
        <taxon>Cnidaria</taxon>
        <taxon>Anthozoa</taxon>
        <taxon>Hexacorallia</taxon>
        <taxon>Scleractinia</taxon>
        <taxon>Caryophylliina</taxon>
        <taxon>Caryophylliidae</taxon>
        <taxon>Desmophyllum</taxon>
    </lineage>
</organism>
<gene>
    <name evidence="3" type="ORF">OS493_008153</name>
</gene>
<reference evidence="3" key="1">
    <citation type="submission" date="2023-01" db="EMBL/GenBank/DDBJ databases">
        <title>Genome assembly of the deep-sea coral Lophelia pertusa.</title>
        <authorList>
            <person name="Herrera S."/>
            <person name="Cordes E."/>
        </authorList>
    </citation>
    <scope>NUCLEOTIDE SEQUENCE</scope>
    <source>
        <strain evidence="3">USNM1676648</strain>
        <tissue evidence="3">Polyp</tissue>
    </source>
</reference>
<keyword evidence="2" id="KW-0732">Signal</keyword>
<dbReference type="EMBL" id="MU825399">
    <property type="protein sequence ID" value="KAJ7392913.1"/>
    <property type="molecule type" value="Genomic_DNA"/>
</dbReference>
<keyword evidence="4" id="KW-1185">Reference proteome</keyword>
<feature type="signal peptide" evidence="2">
    <location>
        <begin position="1"/>
        <end position="22"/>
    </location>
</feature>
<feature type="region of interest" description="Disordered" evidence="1">
    <location>
        <begin position="54"/>
        <end position="153"/>
    </location>
</feature>
<feature type="compositionally biased region" description="Basic and acidic residues" evidence="1">
    <location>
        <begin position="101"/>
        <end position="118"/>
    </location>
</feature>
<feature type="compositionally biased region" description="Low complexity" evidence="1">
    <location>
        <begin position="140"/>
        <end position="153"/>
    </location>
</feature>
<dbReference type="OrthoDB" id="10423581at2759"/>
<evidence type="ECO:0000256" key="1">
    <source>
        <dbReference type="SAM" id="MobiDB-lite"/>
    </source>
</evidence>
<feature type="compositionally biased region" description="Acidic residues" evidence="1">
    <location>
        <begin position="119"/>
        <end position="129"/>
    </location>
</feature>
<evidence type="ECO:0000313" key="4">
    <source>
        <dbReference type="Proteomes" id="UP001163046"/>
    </source>
</evidence>
<proteinExistence type="predicted"/>
<accession>A0A9X0A3R0</accession>
<dbReference type="AlphaFoldDB" id="A0A9X0A3R0"/>
<feature type="compositionally biased region" description="Acidic residues" evidence="1">
    <location>
        <begin position="90"/>
        <end position="100"/>
    </location>
</feature>
<comment type="caution">
    <text evidence="3">The sequence shown here is derived from an EMBL/GenBank/DDBJ whole genome shotgun (WGS) entry which is preliminary data.</text>
</comment>
<name>A0A9X0A3R0_9CNID</name>
<feature type="chain" id="PRO_5040745192" evidence="2">
    <location>
        <begin position="23"/>
        <end position="153"/>
    </location>
</feature>
<protein>
    <submittedName>
        <fullName evidence="3">Uncharacterized protein</fullName>
    </submittedName>
</protein>